<keyword evidence="3" id="KW-1185">Reference proteome</keyword>
<evidence type="ECO:0000313" key="3">
    <source>
        <dbReference type="Proteomes" id="UP000640335"/>
    </source>
</evidence>
<dbReference type="RefSeq" id="WP_191751377.1">
    <property type="nucleotide sequence ID" value="NZ_JACSQZ010000122.1"/>
</dbReference>
<feature type="chain" id="PRO_5047091887" evidence="1">
    <location>
        <begin position="22"/>
        <end position="192"/>
    </location>
</feature>
<sequence length="192" mass="22588">MKKSLFLAIAGVLLAFSMVSALGNREKIYEKRENFDTPEKAIAKFIGYINKYDYIKNDNGYYTIPSRDFLESISKRYRLYCGEEGWNRTIYETVPILFSYDLEEVEYNSLINIKEKYEDSFKKISNYSRDENPRVFKLVGYGSYNDPEKSEIREDGTIENINDVNEIPVIIYLIVVDEGEGYVIDFYNFSYQ</sequence>
<reference evidence="2 3" key="1">
    <citation type="submission" date="2020-08" db="EMBL/GenBank/DDBJ databases">
        <title>A Genomic Blueprint of the Chicken Gut Microbiome.</title>
        <authorList>
            <person name="Gilroy R."/>
            <person name="Ravi A."/>
            <person name="Getino M."/>
            <person name="Pursley I."/>
            <person name="Horton D.L."/>
            <person name="Alikhan N.-F."/>
            <person name="Baker D."/>
            <person name="Gharbi K."/>
            <person name="Hall N."/>
            <person name="Watson M."/>
            <person name="Adriaenssens E.M."/>
            <person name="Foster-Nyarko E."/>
            <person name="Jarju S."/>
            <person name="Secka A."/>
            <person name="Antonio M."/>
            <person name="Oren A."/>
            <person name="Chaudhuri R."/>
            <person name="La Ragione R.M."/>
            <person name="Hildebrand F."/>
            <person name="Pallen M.J."/>
        </authorList>
    </citation>
    <scope>NUCLEOTIDE SEQUENCE [LARGE SCALE GENOMIC DNA]</scope>
    <source>
        <strain evidence="2 3">Sa3CUN1</strain>
    </source>
</reference>
<proteinExistence type="predicted"/>
<dbReference type="EMBL" id="JACSQZ010000122">
    <property type="protein sequence ID" value="MBD7916643.1"/>
    <property type="molecule type" value="Genomic_DNA"/>
</dbReference>
<accession>A0ABR8Q886</accession>
<evidence type="ECO:0000256" key="1">
    <source>
        <dbReference type="SAM" id="SignalP"/>
    </source>
</evidence>
<evidence type="ECO:0000313" key="2">
    <source>
        <dbReference type="EMBL" id="MBD7916643.1"/>
    </source>
</evidence>
<protein>
    <submittedName>
        <fullName evidence="2">Uncharacterized protein</fullName>
    </submittedName>
</protein>
<comment type="caution">
    <text evidence="2">The sequence shown here is derived from an EMBL/GenBank/DDBJ whole genome shotgun (WGS) entry which is preliminary data.</text>
</comment>
<gene>
    <name evidence="2" type="ORF">H9660_16060</name>
</gene>
<keyword evidence="1" id="KW-0732">Signal</keyword>
<dbReference type="Proteomes" id="UP000640335">
    <property type="component" value="Unassembled WGS sequence"/>
</dbReference>
<feature type="signal peptide" evidence="1">
    <location>
        <begin position="1"/>
        <end position="21"/>
    </location>
</feature>
<name>A0ABR8Q886_9CLOT</name>
<organism evidence="2 3">
    <name type="scientific">Clostridium gallinarum</name>
    <dbReference type="NCBI Taxonomy" id="2762246"/>
    <lineage>
        <taxon>Bacteria</taxon>
        <taxon>Bacillati</taxon>
        <taxon>Bacillota</taxon>
        <taxon>Clostridia</taxon>
        <taxon>Eubacteriales</taxon>
        <taxon>Clostridiaceae</taxon>
        <taxon>Clostridium</taxon>
    </lineage>
</organism>